<comment type="caution">
    <text evidence="1">The sequence shown here is derived from an EMBL/GenBank/DDBJ whole genome shotgun (WGS) entry which is preliminary data.</text>
</comment>
<evidence type="ECO:0000313" key="2">
    <source>
        <dbReference type="Proteomes" id="UP000035350"/>
    </source>
</evidence>
<accession>A0A0G8BZW5</accession>
<gene>
    <name evidence="1" type="ORF">B4147_2373</name>
</gene>
<dbReference type="PATRIC" id="fig|1396.433.peg.5104"/>
<organism evidence="1 2">
    <name type="scientific">Bacillus wiedmannii</name>
    <dbReference type="NCBI Taxonomy" id="1890302"/>
    <lineage>
        <taxon>Bacteria</taxon>
        <taxon>Bacillati</taxon>
        <taxon>Bacillota</taxon>
        <taxon>Bacilli</taxon>
        <taxon>Bacillales</taxon>
        <taxon>Bacillaceae</taxon>
        <taxon>Bacillus</taxon>
        <taxon>Bacillus cereus group</taxon>
    </lineage>
</organism>
<dbReference type="AlphaFoldDB" id="A0A0G8BZW5"/>
<name>A0A0G8BZW5_9BACI</name>
<evidence type="ECO:0000313" key="1">
    <source>
        <dbReference type="EMBL" id="KKZ93137.1"/>
    </source>
</evidence>
<proteinExistence type="predicted"/>
<sequence length="39" mass="4624">MELIGSLSRDIRSLCVVIHLPVQEKLEHKFKNTVVLEYW</sequence>
<dbReference type="EMBL" id="LCYN01000031">
    <property type="protein sequence ID" value="KKZ93137.1"/>
    <property type="molecule type" value="Genomic_DNA"/>
</dbReference>
<dbReference type="Proteomes" id="UP000035350">
    <property type="component" value="Unassembled WGS sequence"/>
</dbReference>
<protein>
    <submittedName>
        <fullName evidence="1">Uncharacterized protein</fullName>
    </submittedName>
</protein>
<reference evidence="1 2" key="1">
    <citation type="journal article" date="2015" name="Genome Announc.">
        <title>Next-Generation Whole-Genome Sequencing of Eight Strains of Bacillus cereus, Isolated from Food.</title>
        <authorList>
            <person name="Krawczyk A.O."/>
            <person name="de Jong A."/>
            <person name="Eijlander R.T."/>
            <person name="Berendsen E.M."/>
            <person name="Holsappel S."/>
            <person name="Wells-Bennik M.H."/>
            <person name="Kuipers O.P."/>
        </authorList>
    </citation>
    <scope>NUCLEOTIDE SEQUENCE [LARGE SCALE GENOMIC DNA]</scope>
    <source>
        <strain evidence="1 2">B4147</strain>
    </source>
</reference>
<reference evidence="2" key="2">
    <citation type="submission" date="2015-04" db="EMBL/GenBank/DDBJ databases">
        <title>Draft Genome Sequences of Eight Spore-Forming Food Isolates of Bacillus cereus Genome sequencing.</title>
        <authorList>
            <person name="Krawcyk A.O."/>
            <person name="de Jong A."/>
            <person name="Eijlander R.T."/>
            <person name="Berendsen E.M."/>
            <person name="Holsappel S."/>
            <person name="Wells-Bennik M."/>
            <person name="Kuipers O.P."/>
        </authorList>
    </citation>
    <scope>NUCLEOTIDE SEQUENCE [LARGE SCALE GENOMIC DNA]</scope>
    <source>
        <strain evidence="2">B4147</strain>
    </source>
</reference>